<dbReference type="InterPro" id="IPR001466">
    <property type="entry name" value="Beta-lactam-related"/>
</dbReference>
<organism evidence="7 8">
    <name type="scientific">Corynebacterium aquilae DSM 44791</name>
    <dbReference type="NCBI Taxonomy" id="1431546"/>
    <lineage>
        <taxon>Bacteria</taxon>
        <taxon>Bacillati</taxon>
        <taxon>Actinomycetota</taxon>
        <taxon>Actinomycetes</taxon>
        <taxon>Mycobacteriales</taxon>
        <taxon>Corynebacteriaceae</taxon>
        <taxon>Corynebacterium</taxon>
    </lineage>
</organism>
<dbReference type="GO" id="GO:0008800">
    <property type="term" value="F:beta-lactamase activity"/>
    <property type="evidence" value="ECO:0007669"/>
    <property type="project" value="UniProtKB-UniRule"/>
</dbReference>
<feature type="domain" description="Beta-lactamase-related" evidence="6">
    <location>
        <begin position="63"/>
        <end position="321"/>
    </location>
</feature>
<dbReference type="RefSeq" id="WP_075726322.1">
    <property type="nucleotide sequence ID" value="NZ_CP009245.1"/>
</dbReference>
<dbReference type="PROSITE" id="PS00336">
    <property type="entry name" value="BETA_LACTAMASE_C"/>
    <property type="match status" value="1"/>
</dbReference>
<keyword evidence="3 5" id="KW-0378">Hydrolase</keyword>
<dbReference type="GO" id="GO:0030288">
    <property type="term" value="C:outer membrane-bounded periplasmic space"/>
    <property type="evidence" value="ECO:0007669"/>
    <property type="project" value="InterPro"/>
</dbReference>
<dbReference type="Gene3D" id="3.40.710.10">
    <property type="entry name" value="DD-peptidase/beta-lactamase superfamily"/>
    <property type="match status" value="1"/>
</dbReference>
<dbReference type="PANTHER" id="PTHR46825:SF9">
    <property type="entry name" value="BETA-LACTAMASE-RELATED DOMAIN-CONTAINING PROTEIN"/>
    <property type="match status" value="1"/>
</dbReference>
<dbReference type="GO" id="GO:0046677">
    <property type="term" value="P:response to antibiotic"/>
    <property type="evidence" value="ECO:0007669"/>
    <property type="project" value="UniProtKB-UniRule"/>
</dbReference>
<name>A0A1L7CG79_9CORY</name>
<reference evidence="7 8" key="1">
    <citation type="submission" date="2014-08" db="EMBL/GenBank/DDBJ databases">
        <title>Complete genome sequence of Corynebacterium aquilae S-613T(T) (=DSM 44791(T)), isolated from the choana of a healthy golden eagle.</title>
        <authorList>
            <person name="Ruckert C."/>
            <person name="Albersmeier A."/>
            <person name="Winkler A."/>
            <person name="Kalinowski J."/>
        </authorList>
    </citation>
    <scope>NUCLEOTIDE SEQUENCE [LARGE SCALE GENOMIC DNA]</scope>
    <source>
        <strain evidence="7 8">S-613</strain>
    </source>
</reference>
<dbReference type="InterPro" id="IPR012338">
    <property type="entry name" value="Beta-lactam/transpept-like"/>
</dbReference>
<evidence type="ECO:0000313" key="8">
    <source>
        <dbReference type="Proteomes" id="UP000185478"/>
    </source>
</evidence>
<dbReference type="SUPFAM" id="SSF56601">
    <property type="entry name" value="beta-lactamase/transpeptidase-like"/>
    <property type="match status" value="1"/>
</dbReference>
<evidence type="ECO:0000256" key="3">
    <source>
        <dbReference type="ARBA" id="ARBA00022801"/>
    </source>
</evidence>
<evidence type="ECO:0000256" key="1">
    <source>
        <dbReference type="ARBA" id="ARBA00001526"/>
    </source>
</evidence>
<proteinExistence type="inferred from homology"/>
<evidence type="ECO:0000259" key="6">
    <source>
        <dbReference type="Pfam" id="PF00144"/>
    </source>
</evidence>
<dbReference type="InterPro" id="IPR001586">
    <property type="entry name" value="Beta-lactam_class-C_AS"/>
</dbReference>
<accession>A0A1L7CG79</accession>
<dbReference type="AlphaFoldDB" id="A0A1L7CG79"/>
<gene>
    <name evidence="7" type="ORF">CAQU_06865</name>
</gene>
<comment type="catalytic activity">
    <reaction evidence="1 5">
        <text>a beta-lactam + H2O = a substituted beta-amino acid</text>
        <dbReference type="Rhea" id="RHEA:20401"/>
        <dbReference type="ChEBI" id="CHEBI:15377"/>
        <dbReference type="ChEBI" id="CHEBI:35627"/>
        <dbReference type="ChEBI" id="CHEBI:140347"/>
        <dbReference type="EC" id="3.5.2.6"/>
    </reaction>
</comment>
<dbReference type="InterPro" id="IPR050491">
    <property type="entry name" value="AmpC-like"/>
</dbReference>
<dbReference type="GO" id="GO:0017001">
    <property type="term" value="P:antibiotic catabolic process"/>
    <property type="evidence" value="ECO:0007669"/>
    <property type="project" value="InterPro"/>
</dbReference>
<dbReference type="Proteomes" id="UP000185478">
    <property type="component" value="Chromosome"/>
</dbReference>
<keyword evidence="4 5" id="KW-0046">Antibiotic resistance</keyword>
<dbReference type="KEGG" id="caqu:CAQU_06865"/>
<dbReference type="STRING" id="1431546.CAQU_06865"/>
<sequence>MKNAKYVLFVLAAVILITGIIKRPHTATMPDLEGLNGTRGAIVHIKPGTQPNIRSIEDDSCGQLYEVGSLSKAMTGLVLADAIDKGELSLDTPLPSRPEITVKDLVTHTSGLPRLSNKPTAIFSSLINATLGRNPYAFDEGSLSHHINEATLGDRTYEYSNLGAAATYELFPKYLGGDYATVMKKRLFEPLGMNNTEVQTADSKVCTGQNEAGVSQQRWTMTEYAPAGGIVSTPQDLALLAQALATNSAPGQSALEPLTKRSENSSAGVFWVIDSPTDTNPNTPPITWHNGATGGYGSFLGLNPDTGEAVVVVSNTPGNQTAIGKKLLGKEA</sequence>
<evidence type="ECO:0000256" key="5">
    <source>
        <dbReference type="RuleBase" id="RU361140"/>
    </source>
</evidence>
<evidence type="ECO:0000256" key="2">
    <source>
        <dbReference type="ARBA" id="ARBA00007840"/>
    </source>
</evidence>
<evidence type="ECO:0000313" key="7">
    <source>
        <dbReference type="EMBL" id="APT84834.1"/>
    </source>
</evidence>
<dbReference type="Pfam" id="PF00144">
    <property type="entry name" value="Beta-lactamase"/>
    <property type="match status" value="1"/>
</dbReference>
<dbReference type="EMBL" id="CP009245">
    <property type="protein sequence ID" value="APT84834.1"/>
    <property type="molecule type" value="Genomic_DNA"/>
</dbReference>
<dbReference type="PANTHER" id="PTHR46825">
    <property type="entry name" value="D-ALANYL-D-ALANINE-CARBOXYPEPTIDASE/ENDOPEPTIDASE AMPH"/>
    <property type="match status" value="1"/>
</dbReference>
<evidence type="ECO:0000256" key="4">
    <source>
        <dbReference type="ARBA" id="ARBA00023251"/>
    </source>
</evidence>
<keyword evidence="8" id="KW-1185">Reference proteome</keyword>
<dbReference type="EC" id="3.5.2.6" evidence="5"/>
<comment type="similarity">
    <text evidence="2 5">Belongs to the class-C beta-lactamase family.</text>
</comment>
<protein>
    <recommendedName>
        <fullName evidence="5">Beta-lactamase</fullName>
        <ecNumber evidence="5">3.5.2.6</ecNumber>
    </recommendedName>
</protein>